<organism evidence="11 12">
    <name type="scientific">Tessaracoccus bendigoensis DSM 12906</name>
    <dbReference type="NCBI Taxonomy" id="1123357"/>
    <lineage>
        <taxon>Bacteria</taxon>
        <taxon>Bacillati</taxon>
        <taxon>Actinomycetota</taxon>
        <taxon>Actinomycetes</taxon>
        <taxon>Propionibacteriales</taxon>
        <taxon>Propionibacteriaceae</taxon>
        <taxon>Tessaracoccus</taxon>
    </lineage>
</organism>
<feature type="transmembrane region" description="Helical" evidence="9">
    <location>
        <begin position="158"/>
        <end position="181"/>
    </location>
</feature>
<dbReference type="STRING" id="1123357.SAMN02745244_02549"/>
<dbReference type="Gene3D" id="3.60.110.10">
    <property type="entry name" value="Carbon-nitrogen hydrolase"/>
    <property type="match status" value="1"/>
</dbReference>
<sequence>MSIGIRALLLAGIALCTMFTCGPWNVPIAAWIGMLLTLRYFRDTTTPVRDFVVLSLLTGAITAVLWQGAVPDIVTAPLPSAVLFLVMAPLGMLAYVLDRLVHRRAEPLRQEQTRRGATVLASLAFPLAMTAWDTLGTSSPDVGTFGSAGYSQAGATPVMQLAAVGGLALVTFTVAWTASLANLLWERRPERPVSALVSLGVVGAALVVGGVRSAGSADETVRVGGVSLGNDVLPAALAAYQADDGFDARVAEAHAYLIENAVRLAEDDVQVVVFSEAAGFGTATDIDLLRLDLGEVASTHGVWIALPTLVLGGEGPAVNQVEIIDPTGQVVLTHVKYGGNAFEGTLRGDQDIPFVDTPFGRLAAVICWDADFPGIVAQVGRDDVDLLLVPANDWAEVRAIHSDMSTFRAVENGTAVFRQTSSGVTLAVDAYGRVLDRVDSFSDASGAPGELIVDLPLHDPPVAFPTVQNLVGLISQVGTLGFIVWLVVARLRHGRTGRGSPSRDSARADGPELEPSGRRG</sequence>
<feature type="compositionally biased region" description="Basic and acidic residues" evidence="8">
    <location>
        <begin position="504"/>
        <end position="520"/>
    </location>
</feature>
<feature type="transmembrane region" description="Helical" evidence="9">
    <location>
        <begin position="6"/>
        <end position="36"/>
    </location>
</feature>
<dbReference type="InterPro" id="IPR004563">
    <property type="entry name" value="Apolipo_AcylTrfase"/>
</dbReference>
<evidence type="ECO:0000313" key="12">
    <source>
        <dbReference type="Proteomes" id="UP000184512"/>
    </source>
</evidence>
<evidence type="ECO:0000256" key="7">
    <source>
        <dbReference type="ARBA" id="ARBA00023315"/>
    </source>
</evidence>
<keyword evidence="11" id="KW-0449">Lipoprotein</keyword>
<dbReference type="AlphaFoldDB" id="A0A1M6JG38"/>
<keyword evidence="3 11" id="KW-0808">Transferase</keyword>
<reference evidence="11 12" key="1">
    <citation type="submission" date="2016-11" db="EMBL/GenBank/DDBJ databases">
        <authorList>
            <person name="Jaros S."/>
            <person name="Januszkiewicz K."/>
            <person name="Wedrychowicz H."/>
        </authorList>
    </citation>
    <scope>NUCLEOTIDE SEQUENCE [LARGE SCALE GENOMIC DNA]</scope>
    <source>
        <strain evidence="11 12">DSM 12906</strain>
    </source>
</reference>
<dbReference type="EMBL" id="FQZG01000050">
    <property type="protein sequence ID" value="SHJ45657.1"/>
    <property type="molecule type" value="Genomic_DNA"/>
</dbReference>
<feature type="domain" description="CN hydrolase" evidence="10">
    <location>
        <begin position="233"/>
        <end position="457"/>
    </location>
</feature>
<evidence type="ECO:0000256" key="8">
    <source>
        <dbReference type="SAM" id="MobiDB-lite"/>
    </source>
</evidence>
<keyword evidence="7 11" id="KW-0012">Acyltransferase</keyword>
<evidence type="ECO:0000256" key="3">
    <source>
        <dbReference type="ARBA" id="ARBA00022679"/>
    </source>
</evidence>
<name>A0A1M6JG38_9ACTN</name>
<dbReference type="CDD" id="cd07197">
    <property type="entry name" value="nitrilase"/>
    <property type="match status" value="1"/>
</dbReference>
<dbReference type="PANTHER" id="PTHR38686:SF1">
    <property type="entry name" value="APOLIPOPROTEIN N-ACYLTRANSFERASE"/>
    <property type="match status" value="1"/>
</dbReference>
<keyword evidence="5 9" id="KW-1133">Transmembrane helix</keyword>
<evidence type="ECO:0000313" key="11">
    <source>
        <dbReference type="EMBL" id="SHJ45657.1"/>
    </source>
</evidence>
<evidence type="ECO:0000256" key="5">
    <source>
        <dbReference type="ARBA" id="ARBA00022989"/>
    </source>
</evidence>
<evidence type="ECO:0000256" key="4">
    <source>
        <dbReference type="ARBA" id="ARBA00022692"/>
    </source>
</evidence>
<comment type="subcellular location">
    <subcellularLocation>
        <location evidence="1">Cell membrane</location>
        <topology evidence="1">Multi-pass membrane protein</topology>
    </subcellularLocation>
</comment>
<keyword evidence="4 9" id="KW-0812">Transmembrane</keyword>
<feature type="region of interest" description="Disordered" evidence="8">
    <location>
        <begin position="495"/>
        <end position="520"/>
    </location>
</feature>
<dbReference type="SUPFAM" id="SSF56317">
    <property type="entry name" value="Carbon-nitrogen hydrolase"/>
    <property type="match status" value="1"/>
</dbReference>
<keyword evidence="12" id="KW-1185">Reference proteome</keyword>
<evidence type="ECO:0000256" key="2">
    <source>
        <dbReference type="ARBA" id="ARBA00022475"/>
    </source>
</evidence>
<feature type="transmembrane region" description="Helical" evidence="9">
    <location>
        <begin position="78"/>
        <end position="97"/>
    </location>
</feature>
<proteinExistence type="predicted"/>
<keyword evidence="2" id="KW-1003">Cell membrane</keyword>
<feature type="transmembrane region" description="Helical" evidence="9">
    <location>
        <begin position="470"/>
        <end position="488"/>
    </location>
</feature>
<evidence type="ECO:0000256" key="6">
    <source>
        <dbReference type="ARBA" id="ARBA00023136"/>
    </source>
</evidence>
<evidence type="ECO:0000256" key="9">
    <source>
        <dbReference type="SAM" id="Phobius"/>
    </source>
</evidence>
<dbReference type="GO" id="GO:0042158">
    <property type="term" value="P:lipoprotein biosynthetic process"/>
    <property type="evidence" value="ECO:0007669"/>
    <property type="project" value="InterPro"/>
</dbReference>
<dbReference type="PROSITE" id="PS50263">
    <property type="entry name" value="CN_HYDROLASE"/>
    <property type="match status" value="1"/>
</dbReference>
<feature type="transmembrane region" description="Helical" evidence="9">
    <location>
        <begin position="48"/>
        <end position="66"/>
    </location>
</feature>
<feature type="transmembrane region" description="Helical" evidence="9">
    <location>
        <begin position="117"/>
        <end position="138"/>
    </location>
</feature>
<accession>A0A1M6JG38</accession>
<keyword evidence="6 9" id="KW-0472">Membrane</keyword>
<dbReference type="Pfam" id="PF20154">
    <property type="entry name" value="LNT_N"/>
    <property type="match status" value="1"/>
</dbReference>
<dbReference type="InterPro" id="IPR036526">
    <property type="entry name" value="C-N_Hydrolase_sf"/>
</dbReference>
<dbReference type="OrthoDB" id="9811121at2"/>
<dbReference type="InterPro" id="IPR003010">
    <property type="entry name" value="C-N_Hydrolase"/>
</dbReference>
<dbReference type="GO" id="GO:0005886">
    <property type="term" value="C:plasma membrane"/>
    <property type="evidence" value="ECO:0007669"/>
    <property type="project" value="UniProtKB-SubCell"/>
</dbReference>
<dbReference type="Proteomes" id="UP000184512">
    <property type="component" value="Unassembled WGS sequence"/>
</dbReference>
<evidence type="ECO:0000256" key="1">
    <source>
        <dbReference type="ARBA" id="ARBA00004651"/>
    </source>
</evidence>
<protein>
    <submittedName>
        <fullName evidence="11">Apolipoprotein N-acyltransferase</fullName>
    </submittedName>
</protein>
<evidence type="ECO:0000259" key="10">
    <source>
        <dbReference type="PROSITE" id="PS50263"/>
    </source>
</evidence>
<dbReference type="GO" id="GO:0016410">
    <property type="term" value="F:N-acyltransferase activity"/>
    <property type="evidence" value="ECO:0007669"/>
    <property type="project" value="InterPro"/>
</dbReference>
<dbReference type="PANTHER" id="PTHR38686">
    <property type="entry name" value="APOLIPOPROTEIN N-ACYLTRANSFERASE"/>
    <property type="match status" value="1"/>
</dbReference>
<feature type="transmembrane region" description="Helical" evidence="9">
    <location>
        <begin position="193"/>
        <end position="211"/>
    </location>
</feature>
<dbReference type="Pfam" id="PF00795">
    <property type="entry name" value="CN_hydrolase"/>
    <property type="match status" value="1"/>
</dbReference>
<gene>
    <name evidence="11" type="ORF">SAMN02745244_02549</name>
</gene>
<dbReference type="InterPro" id="IPR045378">
    <property type="entry name" value="LNT_N"/>
</dbReference>
<dbReference type="RefSeq" id="WP_073188874.1">
    <property type="nucleotide sequence ID" value="NZ_FQZG01000050.1"/>
</dbReference>